<gene>
    <name evidence="2" type="ORF">L332_02225</name>
</gene>
<sequence length="55" mass="5396">MEAGGASRPVGSVSMRALCALLDERAGADAAAPAGGHGSPPRTRGSPRRIVAPVS</sequence>
<organism evidence="2 3">
    <name type="scientific">Agrococcus pavilionensis RW1</name>
    <dbReference type="NCBI Taxonomy" id="1330458"/>
    <lineage>
        <taxon>Bacteria</taxon>
        <taxon>Bacillati</taxon>
        <taxon>Actinomycetota</taxon>
        <taxon>Actinomycetes</taxon>
        <taxon>Micrococcales</taxon>
        <taxon>Microbacteriaceae</taxon>
        <taxon>Agrococcus</taxon>
    </lineage>
</organism>
<proteinExistence type="predicted"/>
<feature type="compositionally biased region" description="Low complexity" evidence="1">
    <location>
        <begin position="28"/>
        <end position="44"/>
    </location>
</feature>
<dbReference type="Proteomes" id="UP000016462">
    <property type="component" value="Unassembled WGS sequence"/>
</dbReference>
<reference evidence="2 3" key="1">
    <citation type="journal article" date="2013" name="Genome Announc.">
        <title>First draft genome sequence from a member of the genus agrococcus, isolated from modern microbialites.</title>
        <authorList>
            <person name="White R.A.III."/>
            <person name="Grassa C.J."/>
            <person name="Suttle C.A."/>
        </authorList>
    </citation>
    <scope>NUCLEOTIDE SEQUENCE [LARGE SCALE GENOMIC DNA]</scope>
    <source>
        <strain evidence="2 3">RW1</strain>
    </source>
</reference>
<accession>U1LLV8</accession>
<feature type="region of interest" description="Disordered" evidence="1">
    <location>
        <begin position="28"/>
        <end position="55"/>
    </location>
</feature>
<protein>
    <submittedName>
        <fullName evidence="2">Uncharacterized protein</fullName>
    </submittedName>
</protein>
<dbReference type="EMBL" id="ASHR01000035">
    <property type="protein sequence ID" value="ERG63269.1"/>
    <property type="molecule type" value="Genomic_DNA"/>
</dbReference>
<keyword evidence="3" id="KW-1185">Reference proteome</keyword>
<comment type="caution">
    <text evidence="2">The sequence shown here is derived from an EMBL/GenBank/DDBJ whole genome shotgun (WGS) entry which is preliminary data.</text>
</comment>
<dbReference type="AlphaFoldDB" id="U1LLV8"/>
<evidence type="ECO:0000256" key="1">
    <source>
        <dbReference type="SAM" id="MobiDB-lite"/>
    </source>
</evidence>
<evidence type="ECO:0000313" key="3">
    <source>
        <dbReference type="Proteomes" id="UP000016462"/>
    </source>
</evidence>
<evidence type="ECO:0000313" key="2">
    <source>
        <dbReference type="EMBL" id="ERG63269.1"/>
    </source>
</evidence>
<name>U1LLV8_9MICO</name>